<keyword evidence="2" id="KW-0732">Signal</keyword>
<comment type="similarity">
    <text evidence="1">Belongs to the type-B carboxylesterase/lipase family.</text>
</comment>
<evidence type="ECO:0000313" key="7">
    <source>
        <dbReference type="Proteomes" id="UP000290809"/>
    </source>
</evidence>
<feature type="transmembrane region" description="Helical" evidence="4">
    <location>
        <begin position="12"/>
        <end position="30"/>
    </location>
</feature>
<dbReference type="EMBL" id="QMKO01001810">
    <property type="protein sequence ID" value="RTG86387.1"/>
    <property type="molecule type" value="Genomic_DNA"/>
</dbReference>
<keyword evidence="4" id="KW-0472">Membrane</keyword>
<evidence type="ECO:0000256" key="4">
    <source>
        <dbReference type="SAM" id="Phobius"/>
    </source>
</evidence>
<feature type="domain" description="Carboxylesterase type B" evidence="5">
    <location>
        <begin position="175"/>
        <end position="528"/>
    </location>
</feature>
<proteinExistence type="inferred from homology"/>
<keyword evidence="7" id="KW-1185">Reference proteome</keyword>
<evidence type="ECO:0000256" key="1">
    <source>
        <dbReference type="ARBA" id="ARBA00005964"/>
    </source>
</evidence>
<dbReference type="AlphaFoldDB" id="A0A430QF94"/>
<reference evidence="6 7" key="1">
    <citation type="journal article" date="2019" name="PLoS Pathog.">
        <title>Genome sequence of the bovine parasite Schistosoma bovis Tanzania.</title>
        <authorList>
            <person name="Oey H."/>
            <person name="Zakrzewski M."/>
            <person name="Gobert G."/>
            <person name="Gravermann K."/>
            <person name="Stoye J."/>
            <person name="Jones M."/>
            <person name="Mcmanus D."/>
            <person name="Krause L."/>
        </authorList>
    </citation>
    <scope>NUCLEOTIDE SEQUENCE [LARGE SCALE GENOMIC DNA]</scope>
    <source>
        <strain evidence="6 7">TAN1997</strain>
    </source>
</reference>
<comment type="caution">
    <text evidence="6">The sequence shown here is derived from an EMBL/GenBank/DDBJ whole genome shotgun (WGS) entry which is preliminary data.</text>
</comment>
<dbReference type="InterPro" id="IPR002018">
    <property type="entry name" value="CarbesteraseB"/>
</dbReference>
<evidence type="ECO:0000256" key="3">
    <source>
        <dbReference type="SAM" id="MobiDB-lite"/>
    </source>
</evidence>
<organism evidence="6 7">
    <name type="scientific">Schistosoma bovis</name>
    <name type="common">Blood fluke</name>
    <dbReference type="NCBI Taxonomy" id="6184"/>
    <lineage>
        <taxon>Eukaryota</taxon>
        <taxon>Metazoa</taxon>
        <taxon>Spiralia</taxon>
        <taxon>Lophotrochozoa</taxon>
        <taxon>Platyhelminthes</taxon>
        <taxon>Trematoda</taxon>
        <taxon>Digenea</taxon>
        <taxon>Strigeidida</taxon>
        <taxon>Schistosomatoidea</taxon>
        <taxon>Schistosomatidae</taxon>
        <taxon>Schistosoma</taxon>
    </lineage>
</organism>
<name>A0A430QF94_SCHBO</name>
<feature type="non-terminal residue" evidence="6">
    <location>
        <position position="1"/>
    </location>
</feature>
<feature type="transmembrane region" description="Helical" evidence="4">
    <location>
        <begin position="1041"/>
        <end position="1064"/>
    </location>
</feature>
<dbReference type="InterPro" id="IPR029058">
    <property type="entry name" value="AB_hydrolase_fold"/>
</dbReference>
<dbReference type="Gene3D" id="3.40.50.1820">
    <property type="entry name" value="alpha/beta hydrolase"/>
    <property type="match status" value="1"/>
</dbReference>
<protein>
    <submittedName>
        <fullName evidence="6">Neuroligin</fullName>
    </submittedName>
</protein>
<dbReference type="Pfam" id="PF00135">
    <property type="entry name" value="COesterase"/>
    <property type="match status" value="2"/>
</dbReference>
<dbReference type="STRING" id="6184.A0A430QF94"/>
<gene>
    <name evidence="6" type="ORF">DC041_0005489</name>
</gene>
<feature type="region of interest" description="Disordered" evidence="3">
    <location>
        <begin position="516"/>
        <end position="538"/>
    </location>
</feature>
<dbReference type="PROSITE" id="PS00941">
    <property type="entry name" value="CARBOXYLESTERASE_B_2"/>
    <property type="match status" value="1"/>
</dbReference>
<dbReference type="InterPro" id="IPR051093">
    <property type="entry name" value="Neuroligin/BSAL"/>
</dbReference>
<evidence type="ECO:0000256" key="2">
    <source>
        <dbReference type="ARBA" id="ARBA00022729"/>
    </source>
</evidence>
<dbReference type="SUPFAM" id="SSF53474">
    <property type="entry name" value="alpha/beta-Hydrolases"/>
    <property type="match status" value="1"/>
</dbReference>
<sequence length="1236" mass="142680">YISTTTTTKNMSILFILFILIQNFIIKFTFNTITINNSKMIHNEKNNNNSQNITLNKQETMNNGINIDDNNGNDGNIITLIDGKRLTGMKLHLPLSSLNPVIAYYGVRYASLGVQHNNNNNDINKDQLSRMATTMNHSDNFKYNNNNNNNNNMKMPALHRFSHSVASFFYESPNGVYSHSILPPVCPQPLMHVHLEDKNIPKQVKDRLIRLLPFLRDQDEDCLTLNIYVPQQDKTRKPYKRPIFLFVHGESYEYGSGNAYDLSVLASYSDTIGITLNYRLGLLGFLYTNHHGISGNYALYDLHAAIMWIKTNIDSFNGNSNEITLIGYGHGAALVHLFSLSKMSQGTTGTGIKRIILLNGSGFASWSTSHQTSSILIELLKYLNITKQNLKNNTFLFNNENNHYQHDKIEYLNRKKSIFSQTNHLNSLETYNDSLHIIDLLITNNIMNTTNMNIILQLLKQLFLILKNSTIEFLINLQEKLNQSYLITYLGPVITKNLFPNYLIDNNLIKQRQYDDQDYRKQHEQQQQQQQRQQKLPQWDDKKYSQFFSQPSGLNNRILESLSIKTSLFMNTDLLIGWTEAPASNLYYTHNNIHKMPYSLLIKNLVNEMYPYNQDVIKEIIEYTYCNSDIFHFNDNKNDDYIGNSEKQFKEVDCHWKILDILSDGLYTVPIIQTLKMHSDFHTGQGTAKGMQNPSLSSSLPTLLFTTGAPIITRSKEQINNYGKHKKSTYALFFNYKTSQQITKHRNATRKQLQMGKIGFADDLPYLLGAPFISPNQLEPFSNEYTDMDKKVSVNLMNYLANFIHNGDPNKEFMGHQTKKIPVHWPEYTYDSKLYLHVGDESRSKQSFHQTKNHIRNLWGNKESEHFTMKQLYETDKHKLWSTLFPRLTLMDRKTKGFSIINRNEDNIEKHPYQQTLFSKYFYFLQLKETDWLNGEVDKMKTNSKLSPNLVENNRFYETTHNVISNVSYSGNFSQLPLYKENDIDENPNIIIEVPFEKNELLMNSNLSNKSQSIDEIDTLIQSYSQSLTTSGNLSYSHSTLIWIILTGSILFLLNTLIFIAIYYQTHQLRKNSIYQQSKSNIKTSSITKGTKQMLRIKQEPVSNFNSINKNESWQIGNKDGKIITHADVSNSLYGVNISSSTITSSAPDCYALNDLSYSLHQPQHVGFTTCRNKINPALHEIPTVTMNLYNTTDNKSSISKSYDKHFVNLWNMDSPTVIGQTTNSLETKYPTQYSH</sequence>
<dbReference type="Proteomes" id="UP000290809">
    <property type="component" value="Unassembled WGS sequence"/>
</dbReference>
<accession>A0A430QF94</accession>
<feature type="domain" description="Carboxylesterase type B" evidence="5">
    <location>
        <begin position="700"/>
        <end position="850"/>
    </location>
</feature>
<dbReference type="PANTHER" id="PTHR43903">
    <property type="entry name" value="NEUROLIGIN"/>
    <property type="match status" value="1"/>
</dbReference>
<dbReference type="InterPro" id="IPR019819">
    <property type="entry name" value="Carboxylesterase_B_CS"/>
</dbReference>
<evidence type="ECO:0000313" key="6">
    <source>
        <dbReference type="EMBL" id="RTG86387.1"/>
    </source>
</evidence>
<evidence type="ECO:0000259" key="5">
    <source>
        <dbReference type="Pfam" id="PF00135"/>
    </source>
</evidence>
<feature type="compositionally biased region" description="Low complexity" evidence="3">
    <location>
        <begin position="525"/>
        <end position="537"/>
    </location>
</feature>
<keyword evidence="4" id="KW-0812">Transmembrane</keyword>
<keyword evidence="4" id="KW-1133">Transmembrane helix</keyword>